<dbReference type="AlphaFoldDB" id="A0A285JA47"/>
<evidence type="ECO:0000313" key="5">
    <source>
        <dbReference type="Proteomes" id="UP000231702"/>
    </source>
</evidence>
<name>A0A285JA47_9RHOB</name>
<feature type="chain" id="PRO_5012583293" evidence="1">
    <location>
        <begin position="29"/>
        <end position="198"/>
    </location>
</feature>
<dbReference type="Proteomes" id="UP000231702">
    <property type="component" value="Unassembled WGS sequence"/>
</dbReference>
<evidence type="ECO:0000313" key="2">
    <source>
        <dbReference type="EMBL" id="PJE30811.1"/>
    </source>
</evidence>
<accession>A0A285JA47</accession>
<gene>
    <name evidence="2" type="ORF">CVM39_05035</name>
    <name evidence="3" type="ORF">SAMN06297129_3338</name>
</gene>
<sequence length="198" mass="21177">MTALRSFLATSAIALSSLTLCFGTGAQANPYDASMRDYLEAEVLLWVFDPIVIEAIRDQNARHGTMPQAEIDALDQQWRAEVGTGDQPLVDAVLGHPASDFLRARSTESAGAISEIFLMDANGLNVAATGPTSDYWQGDEAKFQDTFSVGPGAVHVGDVEFDESTQAYLGQISVSVTDPDTREVIGAVTIGLNADMLY</sequence>
<organism evidence="3 4">
    <name type="scientific">Pseudooceanicola antarcticus</name>
    <dbReference type="NCBI Taxonomy" id="1247613"/>
    <lineage>
        <taxon>Bacteria</taxon>
        <taxon>Pseudomonadati</taxon>
        <taxon>Pseudomonadota</taxon>
        <taxon>Alphaproteobacteria</taxon>
        <taxon>Rhodobacterales</taxon>
        <taxon>Paracoccaceae</taxon>
        <taxon>Pseudooceanicola</taxon>
    </lineage>
</organism>
<dbReference type="OrthoDB" id="195732at2"/>
<proteinExistence type="predicted"/>
<keyword evidence="1" id="KW-0732">Signal</keyword>
<keyword evidence="5" id="KW-1185">Reference proteome</keyword>
<evidence type="ECO:0000256" key="1">
    <source>
        <dbReference type="SAM" id="SignalP"/>
    </source>
</evidence>
<feature type="signal peptide" evidence="1">
    <location>
        <begin position="1"/>
        <end position="28"/>
    </location>
</feature>
<protein>
    <submittedName>
        <fullName evidence="3">Uncharacterized protein</fullName>
    </submittedName>
</protein>
<dbReference type="EMBL" id="PGTD01000012">
    <property type="protein sequence ID" value="PJE30811.1"/>
    <property type="molecule type" value="Genomic_DNA"/>
</dbReference>
<dbReference type="RefSeq" id="WP_097147039.1">
    <property type="nucleotide sequence ID" value="NZ_OBEA01000007.1"/>
</dbReference>
<reference evidence="2 5" key="2">
    <citation type="journal article" date="2018" name="Int. J. Syst. Evol. Microbiol.">
        <title>Pseudooceanicola lipolyticus sp. nov., a marine alphaproteobacterium, reclassification of Oceanicola flagellatus as Pseudooceanicola flagellatus comb. nov. and emended description of the genus Pseudooceanicola.</title>
        <authorList>
            <person name="Huang M.-M."/>
            <person name="Guo L.-L."/>
            <person name="Wu Y.-H."/>
            <person name="Lai Q.-L."/>
            <person name="Shao Z.-Z."/>
            <person name="Wang C.-S."/>
            <person name="Wu M."/>
            <person name="Xu X.-W."/>
        </authorList>
    </citation>
    <scope>NUCLEOTIDE SEQUENCE [LARGE SCALE GENOMIC DNA]</scope>
    <source>
        <strain evidence="2 5">Ar-45</strain>
    </source>
</reference>
<dbReference type="EMBL" id="OBEA01000007">
    <property type="protein sequence ID" value="SNY57169.1"/>
    <property type="molecule type" value="Genomic_DNA"/>
</dbReference>
<evidence type="ECO:0000313" key="4">
    <source>
        <dbReference type="Proteomes" id="UP000231655"/>
    </source>
</evidence>
<evidence type="ECO:0000313" key="3">
    <source>
        <dbReference type="EMBL" id="SNY57169.1"/>
    </source>
</evidence>
<dbReference type="Proteomes" id="UP000231655">
    <property type="component" value="Unassembled WGS sequence"/>
</dbReference>
<reference evidence="3 4" key="1">
    <citation type="submission" date="2017-09" db="EMBL/GenBank/DDBJ databases">
        <authorList>
            <person name="Ehlers B."/>
            <person name="Leendertz F.H."/>
        </authorList>
    </citation>
    <scope>NUCLEOTIDE SEQUENCE [LARGE SCALE GENOMIC DNA]</scope>
    <source>
        <strain evidence="3 4">CGMCC 1.12662</strain>
    </source>
</reference>